<comment type="caution">
    <text evidence="1">The sequence shown here is derived from an EMBL/GenBank/DDBJ whole genome shotgun (WGS) entry which is preliminary data.</text>
</comment>
<protein>
    <submittedName>
        <fullName evidence="1">Uncharacterized protein</fullName>
    </submittedName>
</protein>
<sequence length="250" mass="29482">MKLFDKAINLFDKFIKADVDSENRAYDFYLLFGDTDENKSPWLKSNWYTIFKPYFETLLTPVDTLKETGIYVNKFKAENRLTKKDGEQFIYLSEMKLGHLKWDDKSHDKWTIENGSEEYFEHFELWTPSRTICEKRQIAPDIFISIANQRDFDTKRNVQFGCFIVVAVAKSLKIDARSVLAELSKKANIKATVVKSRRWGVPEKNGKWIFCNGIQDTFSAGIYKEQDLHSIDFNDVEFEPFWEIIYQQKV</sequence>
<dbReference type="AlphaFoldDB" id="A0A226GVM9"/>
<dbReference type="EMBL" id="MUGW01000052">
    <property type="protein sequence ID" value="OXA85360.1"/>
    <property type="molecule type" value="Genomic_DNA"/>
</dbReference>
<keyword evidence="2" id="KW-1185">Reference proteome</keyword>
<dbReference type="OrthoDB" id="646919at2"/>
<name>A0A226GVM9_9FLAO</name>
<gene>
    <name evidence="1" type="ORF">B0A66_19855</name>
</gene>
<accession>A0A226GVM9</accession>
<evidence type="ECO:0000313" key="2">
    <source>
        <dbReference type="Proteomes" id="UP000198345"/>
    </source>
</evidence>
<organism evidence="1 2">
    <name type="scientific">Flavobacterium hercynium</name>
    <dbReference type="NCBI Taxonomy" id="387094"/>
    <lineage>
        <taxon>Bacteria</taxon>
        <taxon>Pseudomonadati</taxon>
        <taxon>Bacteroidota</taxon>
        <taxon>Flavobacteriia</taxon>
        <taxon>Flavobacteriales</taxon>
        <taxon>Flavobacteriaceae</taxon>
        <taxon>Flavobacterium</taxon>
    </lineage>
</organism>
<proteinExistence type="predicted"/>
<dbReference type="RefSeq" id="WP_089051603.1">
    <property type="nucleotide sequence ID" value="NZ_FXTV01000024.1"/>
</dbReference>
<dbReference type="Proteomes" id="UP000198345">
    <property type="component" value="Unassembled WGS sequence"/>
</dbReference>
<reference evidence="1 2" key="1">
    <citation type="submission" date="2016-11" db="EMBL/GenBank/DDBJ databases">
        <title>Whole genomes of Flavobacteriaceae.</title>
        <authorList>
            <person name="Stine C."/>
            <person name="Li C."/>
            <person name="Tadesse D."/>
        </authorList>
    </citation>
    <scope>NUCLEOTIDE SEQUENCE [LARGE SCALE GENOMIC DNA]</scope>
    <source>
        <strain evidence="1 2">DSM 18292</strain>
    </source>
</reference>
<evidence type="ECO:0000313" key="1">
    <source>
        <dbReference type="EMBL" id="OXA85360.1"/>
    </source>
</evidence>